<keyword evidence="10" id="KW-1185">Reference proteome</keyword>
<evidence type="ECO:0000256" key="8">
    <source>
        <dbReference type="RuleBase" id="RU000461"/>
    </source>
</evidence>
<sequence>MSLFAWIEFIDTSTLLLFLVVFLCGLWLLSPPGSPVNWPPGPKSWPLIGNADLFWNNDQIHLTFTKLAKKYGQIVHLRIGPRGHVILLTGQDVIREAFVNQGESFGNRLSFHPFVKYTSKGRGILSGHGKNWKILKRFTLRTLKDFGVGKSSLEEKIKEELDFFAAEIHSKGGEPFDLKMLIENAVSNIMCSMVFGERYDYDDEEFAHLLHGVTFTLDKAGFNSTPMTWIPGAVAMACSPTMRKVVDIDRDIKEFVRKKTAEHRETFDEQNIRDFIDIYIKAEKDGEENGALTYENLFQLIVDLFLAGTETTSTALLWAFLYMICHPDIQTRCREEIAEVIGQDRRPCMKDKGTLPYVEAAILEMHRLASIAAGAITHVTSEPVTLRGFHLPKETLVIPNLYESHMDPACWTDPFAFNPDRWLDENNKLKKTTPAAFMPFSVGYRKCMGETLAKMEMFLFVTTLLQRFDFRMVDVDNPPSYTDAVLGMTRCPLKYKMIATRI</sequence>
<organism evidence="9 10">
    <name type="scientific">Ridgeia piscesae</name>
    <name type="common">Tubeworm</name>
    <dbReference type="NCBI Taxonomy" id="27915"/>
    <lineage>
        <taxon>Eukaryota</taxon>
        <taxon>Metazoa</taxon>
        <taxon>Spiralia</taxon>
        <taxon>Lophotrochozoa</taxon>
        <taxon>Annelida</taxon>
        <taxon>Polychaeta</taxon>
        <taxon>Sedentaria</taxon>
        <taxon>Canalipalpata</taxon>
        <taxon>Sabellida</taxon>
        <taxon>Siboglinidae</taxon>
        <taxon>Ridgeia</taxon>
    </lineage>
</organism>
<keyword evidence="7 8" id="KW-0349">Heme</keyword>
<gene>
    <name evidence="9" type="ORF">NP493_293g04056</name>
</gene>
<evidence type="ECO:0008006" key="11">
    <source>
        <dbReference type="Google" id="ProtNLM"/>
    </source>
</evidence>
<evidence type="ECO:0000313" key="10">
    <source>
        <dbReference type="Proteomes" id="UP001209878"/>
    </source>
</evidence>
<dbReference type="GO" id="GO:0006805">
    <property type="term" value="P:xenobiotic metabolic process"/>
    <property type="evidence" value="ECO:0007669"/>
    <property type="project" value="TreeGrafter"/>
</dbReference>
<comment type="cofactor">
    <cofactor evidence="1 7">
        <name>heme</name>
        <dbReference type="ChEBI" id="CHEBI:30413"/>
    </cofactor>
</comment>
<reference evidence="9" key="1">
    <citation type="journal article" date="2023" name="Mol. Biol. Evol.">
        <title>Third-Generation Sequencing Reveals the Adaptive Role of the Epigenome in Three Deep-Sea Polychaetes.</title>
        <authorList>
            <person name="Perez M."/>
            <person name="Aroh O."/>
            <person name="Sun Y."/>
            <person name="Lan Y."/>
            <person name="Juniper S.K."/>
            <person name="Young C.R."/>
            <person name="Angers B."/>
            <person name="Qian P.Y."/>
        </authorList>
    </citation>
    <scope>NUCLEOTIDE SEQUENCE</scope>
    <source>
        <strain evidence="9">R07B-5</strain>
    </source>
</reference>
<dbReference type="InterPro" id="IPR036396">
    <property type="entry name" value="Cyt_P450_sf"/>
</dbReference>
<evidence type="ECO:0000256" key="5">
    <source>
        <dbReference type="ARBA" id="ARBA00023004"/>
    </source>
</evidence>
<dbReference type="AlphaFoldDB" id="A0AAD9UC52"/>
<dbReference type="SUPFAM" id="SSF48264">
    <property type="entry name" value="Cytochrome P450"/>
    <property type="match status" value="1"/>
</dbReference>
<keyword evidence="4 8" id="KW-0560">Oxidoreductase</keyword>
<keyword evidence="6 8" id="KW-0503">Monooxygenase</keyword>
<feature type="binding site" description="axial binding residue" evidence="7">
    <location>
        <position position="447"/>
    </location>
    <ligand>
        <name>heme</name>
        <dbReference type="ChEBI" id="CHEBI:30413"/>
    </ligand>
    <ligandPart>
        <name>Fe</name>
        <dbReference type="ChEBI" id="CHEBI:18248"/>
    </ligandPart>
</feature>
<keyword evidence="3 7" id="KW-0479">Metal-binding</keyword>
<dbReference type="Pfam" id="PF00067">
    <property type="entry name" value="p450"/>
    <property type="match status" value="1"/>
</dbReference>
<dbReference type="InterPro" id="IPR017972">
    <property type="entry name" value="Cyt_P450_CS"/>
</dbReference>
<dbReference type="EMBL" id="JAODUO010000292">
    <property type="protein sequence ID" value="KAK2183889.1"/>
    <property type="molecule type" value="Genomic_DNA"/>
</dbReference>
<proteinExistence type="inferred from homology"/>
<dbReference type="PANTHER" id="PTHR24300">
    <property type="entry name" value="CYTOCHROME P450 508A4-RELATED"/>
    <property type="match status" value="1"/>
</dbReference>
<evidence type="ECO:0000256" key="7">
    <source>
        <dbReference type="PIRSR" id="PIRSR602401-1"/>
    </source>
</evidence>
<keyword evidence="5 7" id="KW-0408">Iron</keyword>
<dbReference type="PRINTS" id="PR00463">
    <property type="entry name" value="EP450I"/>
</dbReference>
<dbReference type="GO" id="GO:0005506">
    <property type="term" value="F:iron ion binding"/>
    <property type="evidence" value="ECO:0007669"/>
    <property type="project" value="InterPro"/>
</dbReference>
<dbReference type="GO" id="GO:0020037">
    <property type="term" value="F:heme binding"/>
    <property type="evidence" value="ECO:0007669"/>
    <property type="project" value="InterPro"/>
</dbReference>
<evidence type="ECO:0000256" key="6">
    <source>
        <dbReference type="ARBA" id="ARBA00023033"/>
    </source>
</evidence>
<name>A0AAD9UC52_RIDPI</name>
<evidence type="ECO:0000256" key="1">
    <source>
        <dbReference type="ARBA" id="ARBA00001971"/>
    </source>
</evidence>
<dbReference type="Gene3D" id="1.10.630.10">
    <property type="entry name" value="Cytochrome P450"/>
    <property type="match status" value="1"/>
</dbReference>
<dbReference type="GO" id="GO:0005737">
    <property type="term" value="C:cytoplasm"/>
    <property type="evidence" value="ECO:0007669"/>
    <property type="project" value="TreeGrafter"/>
</dbReference>
<accession>A0AAD9UC52</accession>
<dbReference type="GO" id="GO:0008395">
    <property type="term" value="F:steroid hydroxylase activity"/>
    <property type="evidence" value="ECO:0007669"/>
    <property type="project" value="TreeGrafter"/>
</dbReference>
<dbReference type="FunFam" id="1.10.630.10:FF:000036">
    <property type="entry name" value="CYtochrome P450 family"/>
    <property type="match status" value="1"/>
</dbReference>
<protein>
    <recommendedName>
        <fullName evidence="11">Cytochrome P450</fullName>
    </recommendedName>
</protein>
<dbReference type="Proteomes" id="UP001209878">
    <property type="component" value="Unassembled WGS sequence"/>
</dbReference>
<dbReference type="GO" id="GO:0016712">
    <property type="term" value="F:oxidoreductase activity, acting on paired donors, with incorporation or reduction of molecular oxygen, reduced flavin or flavoprotein as one donor, and incorporation of one atom of oxygen"/>
    <property type="evidence" value="ECO:0007669"/>
    <property type="project" value="TreeGrafter"/>
</dbReference>
<dbReference type="GO" id="GO:0006082">
    <property type="term" value="P:organic acid metabolic process"/>
    <property type="evidence" value="ECO:0007669"/>
    <property type="project" value="TreeGrafter"/>
</dbReference>
<dbReference type="InterPro" id="IPR001128">
    <property type="entry name" value="Cyt_P450"/>
</dbReference>
<dbReference type="PROSITE" id="PS00086">
    <property type="entry name" value="CYTOCHROME_P450"/>
    <property type="match status" value="1"/>
</dbReference>
<dbReference type="InterPro" id="IPR050182">
    <property type="entry name" value="Cytochrome_P450_fam2"/>
</dbReference>
<dbReference type="PANTHER" id="PTHR24300:SF397">
    <property type="entry name" value="CYTOCHROME P450 2U1"/>
    <property type="match status" value="1"/>
</dbReference>
<evidence type="ECO:0000256" key="3">
    <source>
        <dbReference type="ARBA" id="ARBA00022723"/>
    </source>
</evidence>
<dbReference type="InterPro" id="IPR002401">
    <property type="entry name" value="Cyt_P450_E_grp-I"/>
</dbReference>
<evidence type="ECO:0000256" key="2">
    <source>
        <dbReference type="ARBA" id="ARBA00010617"/>
    </source>
</evidence>
<comment type="similarity">
    <text evidence="2 8">Belongs to the cytochrome P450 family.</text>
</comment>
<evidence type="ECO:0000256" key="4">
    <source>
        <dbReference type="ARBA" id="ARBA00023002"/>
    </source>
</evidence>
<comment type="caution">
    <text evidence="9">The sequence shown here is derived from an EMBL/GenBank/DDBJ whole genome shotgun (WGS) entry which is preliminary data.</text>
</comment>
<evidence type="ECO:0000313" key="9">
    <source>
        <dbReference type="EMBL" id="KAK2183889.1"/>
    </source>
</evidence>
<dbReference type="PRINTS" id="PR00385">
    <property type="entry name" value="P450"/>
</dbReference>